<dbReference type="GO" id="GO:0006888">
    <property type="term" value="P:endoplasmic reticulum to Golgi vesicle-mediated transport"/>
    <property type="evidence" value="ECO:0007669"/>
    <property type="project" value="InterPro"/>
</dbReference>
<dbReference type="InterPro" id="IPR044760">
    <property type="entry name" value="TRAPPC2L"/>
</dbReference>
<dbReference type="CDD" id="cd14854">
    <property type="entry name" value="TRAPPC2L"/>
    <property type="match status" value="1"/>
</dbReference>
<sequence length="142" mass="15711">MTVVCAAVIGAHNNPLYLQTFPSGTDEEQLKFHYIVHCSLDAIEEKVAMPKRAPNEVNDAYLGLLFPTEDCSVYGYMGSTRVKIVLVLDKSDTKDQELRKAFQQMHVAYANAIANPFHTAGQPIASRSFDNRVRQIVGALPA</sequence>
<reference evidence="3" key="1">
    <citation type="submission" date="2014-05" db="EMBL/GenBank/DDBJ databases">
        <title>The transcriptome of the halophilic microalga Tetraselmis sp. GSL018 isolated from the Great Salt Lake, Utah.</title>
        <authorList>
            <person name="Jinkerson R.E."/>
            <person name="D'Adamo S."/>
            <person name="Posewitz M.C."/>
        </authorList>
    </citation>
    <scope>NUCLEOTIDE SEQUENCE</scope>
    <source>
        <strain evidence="3">GSL018</strain>
    </source>
</reference>
<comment type="similarity">
    <text evidence="1">Belongs to the TRAPP small subunits family. Sedlin subfamily.</text>
</comment>
<dbReference type="AlphaFoldDB" id="A0A061QM00"/>
<dbReference type="SUPFAM" id="SSF64356">
    <property type="entry name" value="SNARE-like"/>
    <property type="match status" value="1"/>
</dbReference>
<name>A0A061QM00_9CHLO</name>
<protein>
    <recommendedName>
        <fullName evidence="2">Trafficking protein particle complex subunit 2-like protein</fullName>
    </recommendedName>
</protein>
<dbReference type="GO" id="GO:0005737">
    <property type="term" value="C:cytoplasm"/>
    <property type="evidence" value="ECO:0007669"/>
    <property type="project" value="GOC"/>
</dbReference>
<dbReference type="Gene3D" id="3.30.450.70">
    <property type="match status" value="1"/>
</dbReference>
<dbReference type="Pfam" id="PF04628">
    <property type="entry name" value="Sedlin_N"/>
    <property type="match status" value="1"/>
</dbReference>
<dbReference type="EMBL" id="GBEZ01016654">
    <property type="protein sequence ID" value="JAC69615.1"/>
    <property type="molecule type" value="Transcribed_RNA"/>
</dbReference>
<evidence type="ECO:0000313" key="3">
    <source>
        <dbReference type="EMBL" id="JAC59416.1"/>
    </source>
</evidence>
<dbReference type="EMBL" id="GBEZ01027960">
    <property type="protein sequence ID" value="JAC59416.1"/>
    <property type="molecule type" value="Transcribed_RNA"/>
</dbReference>
<proteinExistence type="inferred from homology"/>
<evidence type="ECO:0000256" key="2">
    <source>
        <dbReference type="ARBA" id="ARBA00024408"/>
    </source>
</evidence>
<evidence type="ECO:0000313" key="4">
    <source>
        <dbReference type="EMBL" id="JAC69615.1"/>
    </source>
</evidence>
<dbReference type="InterPro" id="IPR006722">
    <property type="entry name" value="Sedlin"/>
</dbReference>
<gene>
    <name evidence="3" type="ORF">TSPGSL018_31443</name>
    <name evidence="4" type="ORF">TSPGSL018_5967</name>
</gene>
<organism evidence="3">
    <name type="scientific">Tetraselmis sp. GSL018</name>
    <dbReference type="NCBI Taxonomy" id="582737"/>
    <lineage>
        <taxon>Eukaryota</taxon>
        <taxon>Viridiplantae</taxon>
        <taxon>Chlorophyta</taxon>
        <taxon>core chlorophytes</taxon>
        <taxon>Chlorodendrophyceae</taxon>
        <taxon>Chlorodendrales</taxon>
        <taxon>Chlorodendraceae</taxon>
        <taxon>Tetraselmis</taxon>
    </lineage>
</organism>
<dbReference type="InterPro" id="IPR011012">
    <property type="entry name" value="Longin-like_dom_sf"/>
</dbReference>
<dbReference type="PANTHER" id="PTHR12403">
    <property type="entry name" value="TRAFFICKING PROTEIN PARTICLE COMPLEX SUBUNIT 2"/>
    <property type="match status" value="1"/>
</dbReference>
<accession>A0A061QM00</accession>
<evidence type="ECO:0000256" key="1">
    <source>
        <dbReference type="ARBA" id="ARBA00006626"/>
    </source>
</evidence>